<gene>
    <name evidence="2" type="ORF">L9F63_001956</name>
</gene>
<feature type="non-terminal residue" evidence="2">
    <location>
        <position position="161"/>
    </location>
</feature>
<keyword evidence="1" id="KW-0472">Membrane</keyword>
<proteinExistence type="predicted"/>
<protein>
    <submittedName>
        <fullName evidence="2">Uncharacterized protein</fullName>
    </submittedName>
</protein>
<comment type="caution">
    <text evidence="2">The sequence shown here is derived from an EMBL/GenBank/DDBJ whole genome shotgun (WGS) entry which is preliminary data.</text>
</comment>
<organism evidence="2 3">
    <name type="scientific">Diploptera punctata</name>
    <name type="common">Pacific beetle cockroach</name>
    <dbReference type="NCBI Taxonomy" id="6984"/>
    <lineage>
        <taxon>Eukaryota</taxon>
        <taxon>Metazoa</taxon>
        <taxon>Ecdysozoa</taxon>
        <taxon>Arthropoda</taxon>
        <taxon>Hexapoda</taxon>
        <taxon>Insecta</taxon>
        <taxon>Pterygota</taxon>
        <taxon>Neoptera</taxon>
        <taxon>Polyneoptera</taxon>
        <taxon>Dictyoptera</taxon>
        <taxon>Blattodea</taxon>
        <taxon>Blaberoidea</taxon>
        <taxon>Blaberidae</taxon>
        <taxon>Diplopterinae</taxon>
        <taxon>Diploptera</taxon>
    </lineage>
</organism>
<keyword evidence="1" id="KW-0812">Transmembrane</keyword>
<dbReference type="Proteomes" id="UP001233999">
    <property type="component" value="Unassembled WGS sequence"/>
</dbReference>
<keyword evidence="1" id="KW-1133">Transmembrane helix</keyword>
<keyword evidence="3" id="KW-1185">Reference proteome</keyword>
<evidence type="ECO:0000313" key="3">
    <source>
        <dbReference type="Proteomes" id="UP001233999"/>
    </source>
</evidence>
<feature type="non-terminal residue" evidence="2">
    <location>
        <position position="1"/>
    </location>
</feature>
<reference evidence="2" key="2">
    <citation type="submission" date="2023-05" db="EMBL/GenBank/DDBJ databases">
        <authorList>
            <person name="Fouks B."/>
        </authorList>
    </citation>
    <scope>NUCLEOTIDE SEQUENCE</scope>
    <source>
        <strain evidence="2">Stay&amp;Tobe</strain>
        <tissue evidence="2">Testes</tissue>
    </source>
</reference>
<evidence type="ECO:0000256" key="1">
    <source>
        <dbReference type="SAM" id="Phobius"/>
    </source>
</evidence>
<feature type="transmembrane region" description="Helical" evidence="1">
    <location>
        <begin position="120"/>
        <end position="140"/>
    </location>
</feature>
<sequence>YLLVSFPSTLYLLIFSVTIFLYQPEFSFYMIFPLRFYFLKPISYHTHILHTLFDVLTEFGNKYIVKSKHFVVFKYLHICLLYKCSLIHSPSFIKELVIQPLPFLQTDISYLSQHLRYERYIMSHAVLSAILALMMTGTLIKVKIYFPQRGNSFNDCDRNFA</sequence>
<name>A0AAD8A319_DIPPU</name>
<reference evidence="2" key="1">
    <citation type="journal article" date="2023" name="IScience">
        <title>Live-bearing cockroach genome reveals convergent evolutionary mechanisms linked to viviparity in insects and beyond.</title>
        <authorList>
            <person name="Fouks B."/>
            <person name="Harrison M.C."/>
            <person name="Mikhailova A.A."/>
            <person name="Marchal E."/>
            <person name="English S."/>
            <person name="Carruthers M."/>
            <person name="Jennings E.C."/>
            <person name="Chiamaka E.L."/>
            <person name="Frigard R.A."/>
            <person name="Pippel M."/>
            <person name="Attardo G.M."/>
            <person name="Benoit J.B."/>
            <person name="Bornberg-Bauer E."/>
            <person name="Tobe S.S."/>
        </authorList>
    </citation>
    <scope>NUCLEOTIDE SEQUENCE</scope>
    <source>
        <strain evidence="2">Stay&amp;Tobe</strain>
    </source>
</reference>
<evidence type="ECO:0000313" key="2">
    <source>
        <dbReference type="EMBL" id="KAJ9591519.1"/>
    </source>
</evidence>
<dbReference type="AlphaFoldDB" id="A0AAD8A319"/>
<dbReference type="EMBL" id="JASPKZ010003865">
    <property type="protein sequence ID" value="KAJ9591519.1"/>
    <property type="molecule type" value="Genomic_DNA"/>
</dbReference>
<feature type="transmembrane region" description="Helical" evidence="1">
    <location>
        <begin position="12"/>
        <end position="32"/>
    </location>
</feature>
<accession>A0AAD8A319</accession>